<evidence type="ECO:0000256" key="3">
    <source>
        <dbReference type="SAM" id="MobiDB-lite"/>
    </source>
</evidence>
<dbReference type="AlphaFoldDB" id="A0A7C8MM90"/>
<comment type="pathway">
    <text evidence="1">Mycotoxin biosynthesis.</text>
</comment>
<keyword evidence="4" id="KW-1133">Transmembrane helix</keyword>
<keyword evidence="4" id="KW-0812">Transmembrane</keyword>
<comment type="caution">
    <text evidence="5">The sequence shown here is derived from an EMBL/GenBank/DDBJ whole genome shotgun (WGS) entry which is preliminary data.</text>
</comment>
<evidence type="ECO:0000256" key="4">
    <source>
        <dbReference type="SAM" id="Phobius"/>
    </source>
</evidence>
<organism evidence="5 6">
    <name type="scientific">Xylaria multiplex</name>
    <dbReference type="NCBI Taxonomy" id="323545"/>
    <lineage>
        <taxon>Eukaryota</taxon>
        <taxon>Fungi</taxon>
        <taxon>Dikarya</taxon>
        <taxon>Ascomycota</taxon>
        <taxon>Pezizomycotina</taxon>
        <taxon>Sordariomycetes</taxon>
        <taxon>Xylariomycetidae</taxon>
        <taxon>Xylariales</taxon>
        <taxon>Xylariaceae</taxon>
        <taxon>Xylaria</taxon>
    </lineage>
</organism>
<proteinExistence type="inferred from homology"/>
<evidence type="ECO:0000256" key="2">
    <source>
        <dbReference type="ARBA" id="ARBA00035112"/>
    </source>
</evidence>
<dbReference type="InterPro" id="IPR021765">
    <property type="entry name" value="UstYa-like"/>
</dbReference>
<keyword evidence="4" id="KW-0472">Membrane</keyword>
<accession>A0A7C8MM90</accession>
<dbReference type="EMBL" id="WUBL01000173">
    <property type="protein sequence ID" value="KAF2963953.1"/>
    <property type="molecule type" value="Genomic_DNA"/>
</dbReference>
<evidence type="ECO:0000313" key="5">
    <source>
        <dbReference type="EMBL" id="KAF2963953.1"/>
    </source>
</evidence>
<dbReference type="GO" id="GO:0043386">
    <property type="term" value="P:mycotoxin biosynthetic process"/>
    <property type="evidence" value="ECO:0007669"/>
    <property type="project" value="InterPro"/>
</dbReference>
<feature type="transmembrane region" description="Helical" evidence="4">
    <location>
        <begin position="38"/>
        <end position="60"/>
    </location>
</feature>
<dbReference type="PANTHER" id="PTHR33365:SF4">
    <property type="entry name" value="CYCLOCHLOROTINE BIOSYNTHESIS PROTEIN O"/>
    <property type="match status" value="1"/>
</dbReference>
<dbReference type="OrthoDB" id="3687641at2759"/>
<keyword evidence="6" id="KW-1185">Reference proteome</keyword>
<reference evidence="5 6" key="1">
    <citation type="submission" date="2019-12" db="EMBL/GenBank/DDBJ databases">
        <title>Draft genome sequence of the ascomycete Xylaria multiplex DSM 110363.</title>
        <authorList>
            <person name="Buettner E."/>
            <person name="Kellner H."/>
        </authorList>
    </citation>
    <scope>NUCLEOTIDE SEQUENCE [LARGE SCALE GENOMIC DNA]</scope>
    <source>
        <strain evidence="5 6">DSM 110363</strain>
    </source>
</reference>
<name>A0A7C8MM90_9PEZI</name>
<gene>
    <name evidence="5" type="ORF">GQX73_g9616</name>
</gene>
<dbReference type="PANTHER" id="PTHR33365">
    <property type="entry name" value="YALI0B05434P"/>
    <property type="match status" value="1"/>
</dbReference>
<feature type="region of interest" description="Disordered" evidence="3">
    <location>
        <begin position="86"/>
        <end position="107"/>
    </location>
</feature>
<evidence type="ECO:0000313" key="6">
    <source>
        <dbReference type="Proteomes" id="UP000481858"/>
    </source>
</evidence>
<sequence>MSSFPWRENNEEEGLMGTPPPVSKLTSYYNKRNRVFRIAAFVIFILVALASIIVVVSFQIDSHKHDHQESLSWLPPHREVNKIFRQSNESEEASQEGRGFVEFTDKKVPTPNSSERRAAISVFHQLHCLEMLQIGYLAAASGKPEDIDQGSGHLWHCWDYLRQAIMCHGDTTLEWVHQGDPGSSGWGYEHKCNDYEAVFSWAKTHKLVLPPSELRILP</sequence>
<dbReference type="InParanoid" id="A0A7C8MM90"/>
<dbReference type="Proteomes" id="UP000481858">
    <property type="component" value="Unassembled WGS sequence"/>
</dbReference>
<comment type="similarity">
    <text evidence="2">Belongs to the ustYa family.</text>
</comment>
<dbReference type="Pfam" id="PF11807">
    <property type="entry name" value="UstYa"/>
    <property type="match status" value="1"/>
</dbReference>
<protein>
    <submittedName>
        <fullName evidence="5">Uncharacterized protein</fullName>
    </submittedName>
</protein>
<evidence type="ECO:0000256" key="1">
    <source>
        <dbReference type="ARBA" id="ARBA00004685"/>
    </source>
</evidence>